<dbReference type="InterPro" id="IPR018082">
    <property type="entry name" value="AmbAllergen"/>
</dbReference>
<dbReference type="SUPFAM" id="SSF51126">
    <property type="entry name" value="Pectin lyase-like"/>
    <property type="match status" value="1"/>
</dbReference>
<dbReference type="PANTHER" id="PTHR31683">
    <property type="entry name" value="PECTATE LYASE 18-RELATED"/>
    <property type="match status" value="1"/>
</dbReference>
<evidence type="ECO:0000256" key="10">
    <source>
        <dbReference type="RuleBase" id="RU361123"/>
    </source>
</evidence>
<dbReference type="Pfam" id="PF00544">
    <property type="entry name" value="Pectate_lyase_4"/>
    <property type="match status" value="1"/>
</dbReference>
<evidence type="ECO:0000313" key="14">
    <source>
        <dbReference type="Proteomes" id="UP000436088"/>
    </source>
</evidence>
<evidence type="ECO:0000256" key="7">
    <source>
        <dbReference type="ARBA" id="ARBA00022837"/>
    </source>
</evidence>
<dbReference type="InterPro" id="IPR011050">
    <property type="entry name" value="Pectin_lyase_fold/virulence"/>
</dbReference>
<keyword evidence="9" id="KW-0862">Zinc</keyword>
<dbReference type="UniPathway" id="UPA00545">
    <property type="reaction ID" value="UER00824"/>
</dbReference>
<evidence type="ECO:0000256" key="4">
    <source>
        <dbReference type="ARBA" id="ARBA00012272"/>
    </source>
</evidence>
<dbReference type="PROSITE" id="PS50103">
    <property type="entry name" value="ZF_C3H1"/>
    <property type="match status" value="1"/>
</dbReference>
<dbReference type="GO" id="GO:0045490">
    <property type="term" value="P:pectin catabolic process"/>
    <property type="evidence" value="ECO:0007669"/>
    <property type="project" value="UniProtKB-UniPathway"/>
</dbReference>
<keyword evidence="5 9" id="KW-0479">Metal-binding</keyword>
<feature type="region of interest" description="Disordered" evidence="11">
    <location>
        <begin position="247"/>
        <end position="272"/>
    </location>
</feature>
<evidence type="ECO:0000256" key="11">
    <source>
        <dbReference type="SAM" id="MobiDB-lite"/>
    </source>
</evidence>
<keyword evidence="6" id="KW-0732">Signal</keyword>
<dbReference type="AlphaFoldDB" id="A0A6A2Z9Y6"/>
<dbReference type="SMART" id="SM00656">
    <property type="entry name" value="Amb_all"/>
    <property type="match status" value="1"/>
</dbReference>
<evidence type="ECO:0000256" key="8">
    <source>
        <dbReference type="ARBA" id="ARBA00023239"/>
    </source>
</evidence>
<evidence type="ECO:0000313" key="13">
    <source>
        <dbReference type="EMBL" id="KAE8687882.1"/>
    </source>
</evidence>
<evidence type="ECO:0000256" key="1">
    <source>
        <dbReference type="ARBA" id="ARBA00000695"/>
    </source>
</evidence>
<keyword evidence="9" id="KW-0863">Zinc-finger</keyword>
<evidence type="ECO:0000256" key="5">
    <source>
        <dbReference type="ARBA" id="ARBA00022723"/>
    </source>
</evidence>
<comment type="cofactor">
    <cofactor evidence="10">
        <name>Ca(2+)</name>
        <dbReference type="ChEBI" id="CHEBI:29108"/>
    </cofactor>
    <text evidence="10">Binds 1 Ca(2+) ion. Required for its activity.</text>
</comment>
<dbReference type="InterPro" id="IPR000571">
    <property type="entry name" value="Znf_CCCH"/>
</dbReference>
<evidence type="ECO:0000256" key="6">
    <source>
        <dbReference type="ARBA" id="ARBA00022729"/>
    </source>
</evidence>
<comment type="caution">
    <text evidence="13">The sequence shown here is derived from an EMBL/GenBank/DDBJ whole genome shotgun (WGS) entry which is preliminary data.</text>
</comment>
<keyword evidence="14" id="KW-1185">Reference proteome</keyword>
<dbReference type="Proteomes" id="UP000436088">
    <property type="component" value="Unassembled WGS sequence"/>
</dbReference>
<evidence type="ECO:0000256" key="3">
    <source>
        <dbReference type="ARBA" id="ARBA00010980"/>
    </source>
</evidence>
<keyword evidence="7 10" id="KW-0106">Calcium</keyword>
<dbReference type="InterPro" id="IPR045032">
    <property type="entry name" value="PEL"/>
</dbReference>
<accession>A0A6A2Z9Y6</accession>
<dbReference type="InterPro" id="IPR057444">
    <property type="entry name" value="Znf-CCCH_AtC3H23-like"/>
</dbReference>
<evidence type="ECO:0000256" key="2">
    <source>
        <dbReference type="ARBA" id="ARBA00005220"/>
    </source>
</evidence>
<dbReference type="GO" id="GO:0008270">
    <property type="term" value="F:zinc ion binding"/>
    <property type="evidence" value="ECO:0007669"/>
    <property type="project" value="UniProtKB-KW"/>
</dbReference>
<dbReference type="Gene3D" id="2.160.20.10">
    <property type="entry name" value="Single-stranded right-handed beta-helix, Pectin lyase-like"/>
    <property type="match status" value="2"/>
</dbReference>
<sequence length="653" mass="73567">MEGSEQQVDSVPRAWKDGNEKKDYPYNLSLPDINSKLYGTDEFRMYTFKVQPCLKAYSHDWIECPIVHPGENARRRDPRKYIYICVPCPEFGKGSCKQGDNCEYAHGIFESSLHPAQYRTPLCKDETNCTRRVCFFAHKQEELLPLYSWTCSALPSPGSYEASVEYGSMSPLAPEPCLSICYKTFYINNTLDSWDLFYWQKDVLRASYPTNLTSSPVLTSPTFGAEPSGTTATPILSSKLTKGVIERPSANRRSGYSTPTPPVGAVPPNLSDWSSPDGKLDWEVSQVKSHINVIPSTRQFRLEDQSRQQCHDNGDPDMLIGWMEQLDKRAPCMATNPIDQCWRCDPNWIRNRKKLADCALGFGKGTIGGRDGDIYVVSSPSDEPLDPKPGTLRYGVIQNVPLWIIFARSMIITLKEELLITCDKTIDARGTNVHIAYGAGLTVQFVKNVIVHNLHIHHILHKSGGIIKDGSNHFGLRTRSDGCTAITISNCHFTDHNDVMLFRASDSYSEDEKMQVTVAFNHFGKNLVQRMPRARFGFFHIVNNEYTYWNMYAIGGSSHPTIISQGNRFRAPVNKAAKEVCKREYVGPEVWKHWNWRSEGDLMLNGAIFIQSGDPNASKKYGGDKLMAVMPAHRVPFMVKWSGTLICVPGRAC</sequence>
<dbReference type="EMBL" id="VEPZ02001200">
    <property type="protein sequence ID" value="KAE8687882.1"/>
    <property type="molecule type" value="Genomic_DNA"/>
</dbReference>
<dbReference type="InterPro" id="IPR012334">
    <property type="entry name" value="Pectin_lyas_fold"/>
</dbReference>
<dbReference type="PANTHER" id="PTHR31683:SF208">
    <property type="entry name" value="PECTATE LYASE"/>
    <property type="match status" value="1"/>
</dbReference>
<comment type="similarity">
    <text evidence="3 10">Belongs to the polysaccharide lyase 1 family.</text>
</comment>
<dbReference type="Pfam" id="PF25512">
    <property type="entry name" value="zf-CCCH_AtC3H23"/>
    <property type="match status" value="1"/>
</dbReference>
<dbReference type="Gene3D" id="4.10.1000.10">
    <property type="entry name" value="Zinc finger, CCCH-type"/>
    <property type="match status" value="1"/>
</dbReference>
<dbReference type="EC" id="4.2.2.2" evidence="4 10"/>
<dbReference type="InterPro" id="IPR002022">
    <property type="entry name" value="Pec_lyase"/>
</dbReference>
<dbReference type="PRINTS" id="PR00807">
    <property type="entry name" value="AMBALLERGEN"/>
</dbReference>
<evidence type="ECO:0000259" key="12">
    <source>
        <dbReference type="PROSITE" id="PS50103"/>
    </source>
</evidence>
<evidence type="ECO:0000256" key="9">
    <source>
        <dbReference type="PROSITE-ProRule" id="PRU00723"/>
    </source>
</evidence>
<feature type="domain" description="C3H1-type" evidence="12">
    <location>
        <begin position="87"/>
        <end position="109"/>
    </location>
</feature>
<protein>
    <recommendedName>
        <fullName evidence="4 10">Pectate lyase</fullName>
        <ecNumber evidence="4 10">4.2.2.2</ecNumber>
    </recommendedName>
</protein>
<gene>
    <name evidence="13" type="ORF">F3Y22_tig00111008pilonHSYRG00332</name>
</gene>
<reference evidence="13" key="1">
    <citation type="submission" date="2019-09" db="EMBL/GenBank/DDBJ databases">
        <title>Draft genome information of white flower Hibiscus syriacus.</title>
        <authorList>
            <person name="Kim Y.-M."/>
        </authorList>
    </citation>
    <scope>NUCLEOTIDE SEQUENCE [LARGE SCALE GENOMIC DNA]</scope>
    <source>
        <strain evidence="13">YM2019G1</strain>
    </source>
</reference>
<keyword evidence="8 10" id="KW-0456">Lyase</keyword>
<organism evidence="13 14">
    <name type="scientific">Hibiscus syriacus</name>
    <name type="common">Rose of Sharon</name>
    <dbReference type="NCBI Taxonomy" id="106335"/>
    <lineage>
        <taxon>Eukaryota</taxon>
        <taxon>Viridiplantae</taxon>
        <taxon>Streptophyta</taxon>
        <taxon>Embryophyta</taxon>
        <taxon>Tracheophyta</taxon>
        <taxon>Spermatophyta</taxon>
        <taxon>Magnoliopsida</taxon>
        <taxon>eudicotyledons</taxon>
        <taxon>Gunneridae</taxon>
        <taxon>Pentapetalae</taxon>
        <taxon>rosids</taxon>
        <taxon>malvids</taxon>
        <taxon>Malvales</taxon>
        <taxon>Malvaceae</taxon>
        <taxon>Malvoideae</taxon>
        <taxon>Hibiscus</taxon>
    </lineage>
</organism>
<name>A0A6A2Z9Y6_HIBSY</name>
<dbReference type="SMART" id="SM00356">
    <property type="entry name" value="ZnF_C3H1"/>
    <property type="match status" value="2"/>
</dbReference>
<comment type="pathway">
    <text evidence="2 10">Glycan metabolism; pectin degradation; 2-dehydro-3-deoxy-D-gluconate from pectin: step 2/5.</text>
</comment>
<dbReference type="GO" id="GO:0030570">
    <property type="term" value="F:pectate lyase activity"/>
    <property type="evidence" value="ECO:0007669"/>
    <property type="project" value="UniProtKB-EC"/>
</dbReference>
<proteinExistence type="inferred from homology"/>
<comment type="catalytic activity">
    <reaction evidence="1 10">
        <text>Eliminative cleavage of (1-&gt;4)-alpha-D-galacturonan to give oligosaccharides with 4-deoxy-alpha-D-galact-4-enuronosyl groups at their non-reducing ends.</text>
        <dbReference type="EC" id="4.2.2.2"/>
    </reaction>
</comment>
<feature type="zinc finger region" description="C3H1-type" evidence="9">
    <location>
        <begin position="87"/>
        <end position="109"/>
    </location>
</feature>